<protein>
    <recommendedName>
        <fullName evidence="4">Small ribosomal subunit protein uS11c</fullName>
    </recommendedName>
</protein>
<organism evidence="5">
    <name type="scientific">Didymoplexis pallens</name>
    <dbReference type="NCBI Taxonomy" id="2848458"/>
    <lineage>
        <taxon>Eukaryota</taxon>
        <taxon>Viridiplantae</taxon>
        <taxon>Streptophyta</taxon>
        <taxon>Embryophyta</taxon>
        <taxon>Tracheophyta</taxon>
        <taxon>Spermatophyta</taxon>
        <taxon>Magnoliopsida</taxon>
        <taxon>Liliopsida</taxon>
        <taxon>Asparagales</taxon>
        <taxon>Orchidaceae</taxon>
        <taxon>Epidendroideae</taxon>
        <taxon>Gastrodieae</taxon>
        <taxon>Didymoplexis</taxon>
    </lineage>
</organism>
<dbReference type="RefSeq" id="YP_010471651.1">
    <property type="nucleotide sequence ID" value="NC_066068.1"/>
</dbReference>
<dbReference type="PIRSF" id="PIRSF002131">
    <property type="entry name" value="Ribosomal_S11"/>
    <property type="match status" value="1"/>
</dbReference>
<comment type="subunit">
    <text evidence="4">Part of the 30S ribosomal subunit.</text>
</comment>
<geneLocation type="chloroplast" evidence="5"/>
<dbReference type="GO" id="GO:0009507">
    <property type="term" value="C:chloroplast"/>
    <property type="evidence" value="ECO:0007669"/>
    <property type="project" value="UniProtKB-SubCell"/>
</dbReference>
<dbReference type="GO" id="GO:0019843">
    <property type="term" value="F:rRNA binding"/>
    <property type="evidence" value="ECO:0007669"/>
    <property type="project" value="UniProtKB-UniRule"/>
</dbReference>
<dbReference type="Gene3D" id="3.30.420.80">
    <property type="entry name" value="Ribosomal protein S11"/>
    <property type="match status" value="1"/>
</dbReference>
<keyword evidence="5" id="KW-0150">Chloroplast</keyword>
<dbReference type="InterPro" id="IPR036967">
    <property type="entry name" value="Ribosomal_uS11_sf"/>
</dbReference>
<dbReference type="GO" id="GO:1990904">
    <property type="term" value="C:ribonucleoprotein complex"/>
    <property type="evidence" value="ECO:0007669"/>
    <property type="project" value="UniProtKB-KW"/>
</dbReference>
<evidence type="ECO:0000256" key="4">
    <source>
        <dbReference type="HAMAP-Rule" id="MF_01310"/>
    </source>
</evidence>
<keyword evidence="4" id="KW-0699">rRNA-binding</keyword>
<evidence type="ECO:0000256" key="3">
    <source>
        <dbReference type="ARBA" id="ARBA00023274"/>
    </source>
</evidence>
<dbReference type="AlphaFoldDB" id="A0A976UFJ9"/>
<dbReference type="HAMAP" id="MF_01310">
    <property type="entry name" value="Ribosomal_uS11"/>
    <property type="match status" value="1"/>
</dbReference>
<dbReference type="EMBL" id="ON515488">
    <property type="protein sequence ID" value="UVG41008.1"/>
    <property type="molecule type" value="Genomic_DNA"/>
</dbReference>
<gene>
    <name evidence="4 5" type="primary">rps11</name>
</gene>
<dbReference type="GO" id="GO:0006412">
    <property type="term" value="P:translation"/>
    <property type="evidence" value="ECO:0007669"/>
    <property type="project" value="UniProtKB-UniRule"/>
</dbReference>
<evidence type="ECO:0000256" key="2">
    <source>
        <dbReference type="ARBA" id="ARBA00022980"/>
    </source>
</evidence>
<dbReference type="InterPro" id="IPR001971">
    <property type="entry name" value="Ribosomal_uS11"/>
</dbReference>
<dbReference type="SUPFAM" id="SSF53137">
    <property type="entry name" value="Translational machinery components"/>
    <property type="match status" value="1"/>
</dbReference>
<comment type="similarity">
    <text evidence="1 4">Belongs to the universal ribosomal protein uS11 family.</text>
</comment>
<comment type="subcellular location">
    <subcellularLocation>
        <location evidence="4">Plastid</location>
        <location evidence="4">Chloroplast</location>
    </subcellularLocation>
</comment>
<evidence type="ECO:0000256" key="1">
    <source>
        <dbReference type="ARBA" id="ARBA00006194"/>
    </source>
</evidence>
<reference evidence="5" key="1">
    <citation type="submission" date="2022-05" db="EMBL/GenBank/DDBJ databases">
        <title>Unprecedent plastid genome of Gastrodia.</title>
        <authorList>
            <person name="Wen Y."/>
            <person name="Jin X."/>
        </authorList>
    </citation>
    <scope>NUCLEOTIDE SEQUENCE</scope>
    <source>
        <strain evidence="5">Jin X.H. 23332</strain>
    </source>
</reference>
<evidence type="ECO:0000313" key="5">
    <source>
        <dbReference type="EMBL" id="UVG41008.1"/>
    </source>
</evidence>
<keyword evidence="4" id="KW-0694">RNA-binding</keyword>
<dbReference type="GeneID" id="74848775"/>
<name>A0A976UFJ9_9ASPA</name>
<dbReference type="NCBIfam" id="NF003698">
    <property type="entry name" value="PRK05309.1"/>
    <property type="match status" value="1"/>
</dbReference>
<dbReference type="PANTHER" id="PTHR11759">
    <property type="entry name" value="40S RIBOSOMAL PROTEIN S14/30S RIBOSOMAL PROTEIN S11"/>
    <property type="match status" value="1"/>
</dbReference>
<dbReference type="Pfam" id="PF00411">
    <property type="entry name" value="Ribosomal_S11"/>
    <property type="match status" value="1"/>
</dbReference>
<keyword evidence="2 4" id="KW-0689">Ribosomal protein</keyword>
<keyword evidence="5" id="KW-0934">Plastid</keyword>
<accession>A0A976UFJ9</accession>
<sequence length="125" mass="14134">MKKYKKNYMNLISKGRINIQVSINNIIITFTDLDGQVIYWSSAGTSGFRGTRKGTPYAAQITGYNMIHKLSEYGINNIEIFIKGLGFGREASLRTFHLNGISINFIQDKTSISHNGCRSPKKRRV</sequence>
<keyword evidence="3 4" id="KW-0687">Ribonucleoprotein</keyword>
<dbReference type="GO" id="GO:0003735">
    <property type="term" value="F:structural constituent of ribosome"/>
    <property type="evidence" value="ECO:0007669"/>
    <property type="project" value="InterPro"/>
</dbReference>
<proteinExistence type="inferred from homology"/>
<dbReference type="GO" id="GO:0005840">
    <property type="term" value="C:ribosome"/>
    <property type="evidence" value="ECO:0007669"/>
    <property type="project" value="UniProtKB-KW"/>
</dbReference>